<keyword evidence="2" id="KW-1185">Reference proteome</keyword>
<evidence type="ECO:0000313" key="1">
    <source>
        <dbReference type="EMBL" id="CAD7637466.1"/>
    </source>
</evidence>
<organism evidence="1">
    <name type="scientific">Medioppia subpectinata</name>
    <dbReference type="NCBI Taxonomy" id="1979941"/>
    <lineage>
        <taxon>Eukaryota</taxon>
        <taxon>Metazoa</taxon>
        <taxon>Ecdysozoa</taxon>
        <taxon>Arthropoda</taxon>
        <taxon>Chelicerata</taxon>
        <taxon>Arachnida</taxon>
        <taxon>Acari</taxon>
        <taxon>Acariformes</taxon>
        <taxon>Sarcoptiformes</taxon>
        <taxon>Oribatida</taxon>
        <taxon>Brachypylina</taxon>
        <taxon>Oppioidea</taxon>
        <taxon>Oppiidae</taxon>
        <taxon>Medioppia</taxon>
    </lineage>
</organism>
<dbReference type="AlphaFoldDB" id="A0A7R9QAC5"/>
<evidence type="ECO:0000313" key="2">
    <source>
        <dbReference type="Proteomes" id="UP000759131"/>
    </source>
</evidence>
<sequence length="139" mass="15633">MDSVQYLVQDLSQSWDSLSPVLKALESKLKTQSKEQHLDDIKMACLNNGLQMMELKVCVQINKLADFPGPMNFGDMGYTTDKTDPKFAFMKNIMVDIVLRPDATALNPHAYDQLADKWDLNGPGIPQFVPSIEILCLKN</sequence>
<accession>A0A7R9QAC5</accession>
<gene>
    <name evidence="1" type="ORF">OSB1V03_LOCUS17001</name>
</gene>
<reference evidence="1" key="1">
    <citation type="submission" date="2020-11" db="EMBL/GenBank/DDBJ databases">
        <authorList>
            <person name="Tran Van P."/>
        </authorList>
    </citation>
    <scope>NUCLEOTIDE SEQUENCE</scope>
</reference>
<protein>
    <submittedName>
        <fullName evidence="1">Uncharacterized protein</fullName>
    </submittedName>
</protein>
<name>A0A7R9QAC5_9ACAR</name>
<dbReference type="Proteomes" id="UP000759131">
    <property type="component" value="Unassembled WGS sequence"/>
</dbReference>
<dbReference type="EMBL" id="OC874303">
    <property type="protein sequence ID" value="CAD7637466.1"/>
    <property type="molecule type" value="Genomic_DNA"/>
</dbReference>
<proteinExistence type="predicted"/>
<dbReference type="EMBL" id="CAJPIZ010019728">
    <property type="protein sequence ID" value="CAG2117046.1"/>
    <property type="molecule type" value="Genomic_DNA"/>
</dbReference>